<evidence type="ECO:0000256" key="12">
    <source>
        <dbReference type="SAM" id="Phobius"/>
    </source>
</evidence>
<evidence type="ECO:0000256" key="1">
    <source>
        <dbReference type="ARBA" id="ARBA00000085"/>
    </source>
</evidence>
<dbReference type="AlphaFoldDB" id="A0A509EGG4"/>
<dbReference type="SUPFAM" id="SSF55874">
    <property type="entry name" value="ATPase domain of HSP90 chaperone/DNA topoisomerase II/histidine kinase"/>
    <property type="match status" value="1"/>
</dbReference>
<dbReference type="Gene3D" id="1.10.287.130">
    <property type="match status" value="1"/>
</dbReference>
<feature type="transmembrane region" description="Helical" evidence="12">
    <location>
        <begin position="170"/>
        <end position="192"/>
    </location>
</feature>
<evidence type="ECO:0000256" key="7">
    <source>
        <dbReference type="ARBA" id="ARBA00022777"/>
    </source>
</evidence>
<dbReference type="PRINTS" id="PR00344">
    <property type="entry name" value="BCTRLSENSOR"/>
</dbReference>
<dbReference type="SMART" id="SM00387">
    <property type="entry name" value="HATPase_c"/>
    <property type="match status" value="1"/>
</dbReference>
<evidence type="ECO:0000256" key="4">
    <source>
        <dbReference type="ARBA" id="ARBA00022553"/>
    </source>
</evidence>
<dbReference type="EC" id="2.7.13.3" evidence="3"/>
<dbReference type="SUPFAM" id="SSF47384">
    <property type="entry name" value="Homodimeric domain of signal transducing histidine kinase"/>
    <property type="match status" value="1"/>
</dbReference>
<evidence type="ECO:0000259" key="13">
    <source>
        <dbReference type="PROSITE" id="PS50109"/>
    </source>
</evidence>
<dbReference type="InterPro" id="IPR036097">
    <property type="entry name" value="HisK_dim/P_sf"/>
</dbReference>
<reference evidence="15 16" key="1">
    <citation type="submission" date="2019-06" db="EMBL/GenBank/DDBJ databases">
        <authorList>
            <person name="Rodrigo-Torres L."/>
            <person name="Arahal R. D."/>
            <person name="Lucena T."/>
        </authorList>
    </citation>
    <scope>NUCLEOTIDE SEQUENCE [LARGE SCALE GENOMIC DNA]</scope>
    <source>
        <strain evidence="15 16">SB0023/3</strain>
    </source>
</reference>
<dbReference type="RefSeq" id="WP_142583850.1">
    <property type="nucleotide sequence ID" value="NZ_CABFPH010000044.1"/>
</dbReference>
<sequence>MSAPGGLSLYRRVTGLVAAVMAVTGIGLGVVAASYARGAADDAYDRLMVAAALQIAESVYTQDGRLLADPPFSAFETLALAPDDRVFYAVAGPDGAVLTGYDDLPPAVRVDPPGAGSAVGDGTFRGVPVRVAAARRYIPDAATPGWVRVALAQTNEARGALARDLTVKALALLAVMMLLGFLAALAAVRLALAPLARVERTMCERDPKDLAPLAIETPREIGALVGAINGFTTRLSRHQAVLQRFVAEASHQIRTPLAALSSQVEMLAWSETGTGPEAEERRARLTRIRARTRELARLTNQLLDHAMVSHRIESVPFAPVDLAELGRQVLRDAASSAVGSLSAPFELDLAFEGPETPVLVLGDAISLREALGNLVGNAIKHGARARLEIAVRDLGRLGEIAVIDDGPGIPPEDRERVTRPFEGGPGRGERGEGAQKGAGLGLSIASDVVAAHGGRLAFATLADGRFSVSLTIPAAVATARAA</sequence>
<dbReference type="InterPro" id="IPR003660">
    <property type="entry name" value="HAMP_dom"/>
</dbReference>
<evidence type="ECO:0000256" key="10">
    <source>
        <dbReference type="ARBA" id="ARBA00023136"/>
    </source>
</evidence>
<keyword evidence="16" id="KW-1185">Reference proteome</keyword>
<gene>
    <name evidence="15" type="primary">rssA_2</name>
    <name evidence="15" type="ORF">MET9862_03155</name>
</gene>
<dbReference type="InterPro" id="IPR003661">
    <property type="entry name" value="HisK_dim/P_dom"/>
</dbReference>
<evidence type="ECO:0000256" key="5">
    <source>
        <dbReference type="ARBA" id="ARBA00022679"/>
    </source>
</evidence>
<dbReference type="Pfam" id="PF00512">
    <property type="entry name" value="HisKA"/>
    <property type="match status" value="1"/>
</dbReference>
<comment type="catalytic activity">
    <reaction evidence="1">
        <text>ATP + protein L-histidine = ADP + protein N-phospho-L-histidine.</text>
        <dbReference type="EC" id="2.7.13.3"/>
    </reaction>
</comment>
<dbReference type="Gene3D" id="3.30.565.10">
    <property type="entry name" value="Histidine kinase-like ATPase, C-terminal domain"/>
    <property type="match status" value="1"/>
</dbReference>
<evidence type="ECO:0000259" key="14">
    <source>
        <dbReference type="PROSITE" id="PS50885"/>
    </source>
</evidence>
<feature type="region of interest" description="Disordered" evidence="11">
    <location>
        <begin position="405"/>
        <end position="436"/>
    </location>
</feature>
<protein>
    <recommendedName>
        <fullName evidence="3">histidine kinase</fullName>
        <ecNumber evidence="3">2.7.13.3</ecNumber>
    </recommendedName>
</protein>
<evidence type="ECO:0000256" key="8">
    <source>
        <dbReference type="ARBA" id="ARBA00022989"/>
    </source>
</evidence>
<dbReference type="SMART" id="SM00388">
    <property type="entry name" value="HisKA"/>
    <property type="match status" value="1"/>
</dbReference>
<dbReference type="InterPro" id="IPR005467">
    <property type="entry name" value="His_kinase_dom"/>
</dbReference>
<evidence type="ECO:0000256" key="6">
    <source>
        <dbReference type="ARBA" id="ARBA00022692"/>
    </source>
</evidence>
<name>A0A509EGG4_9HYPH</name>
<dbReference type="Proteomes" id="UP000410984">
    <property type="component" value="Unassembled WGS sequence"/>
</dbReference>
<dbReference type="PROSITE" id="PS50109">
    <property type="entry name" value="HIS_KIN"/>
    <property type="match status" value="1"/>
</dbReference>
<dbReference type="InterPro" id="IPR050428">
    <property type="entry name" value="TCS_sensor_his_kinase"/>
</dbReference>
<keyword evidence="4" id="KW-0597">Phosphoprotein</keyword>
<dbReference type="CDD" id="cd00082">
    <property type="entry name" value="HisKA"/>
    <property type="match status" value="1"/>
</dbReference>
<feature type="domain" description="HAMP" evidence="14">
    <location>
        <begin position="189"/>
        <end position="240"/>
    </location>
</feature>
<evidence type="ECO:0000256" key="11">
    <source>
        <dbReference type="SAM" id="MobiDB-lite"/>
    </source>
</evidence>
<keyword evidence="6 12" id="KW-0812">Transmembrane</keyword>
<keyword evidence="9" id="KW-0902">Two-component regulatory system</keyword>
<dbReference type="InterPro" id="IPR036890">
    <property type="entry name" value="HATPase_C_sf"/>
</dbReference>
<evidence type="ECO:0000256" key="3">
    <source>
        <dbReference type="ARBA" id="ARBA00012438"/>
    </source>
</evidence>
<keyword evidence="7" id="KW-0418">Kinase</keyword>
<comment type="subcellular location">
    <subcellularLocation>
        <location evidence="2">Membrane</location>
    </subcellularLocation>
</comment>
<dbReference type="PANTHER" id="PTHR45436:SF1">
    <property type="entry name" value="SENSOR PROTEIN QSEC"/>
    <property type="match status" value="1"/>
</dbReference>
<dbReference type="PROSITE" id="PS50885">
    <property type="entry name" value="HAMP"/>
    <property type="match status" value="1"/>
</dbReference>
<dbReference type="InterPro" id="IPR003594">
    <property type="entry name" value="HATPase_dom"/>
</dbReference>
<organism evidence="15 16">
    <name type="scientific">Methylobacterium symbioticum</name>
    <dbReference type="NCBI Taxonomy" id="2584084"/>
    <lineage>
        <taxon>Bacteria</taxon>
        <taxon>Pseudomonadati</taxon>
        <taxon>Pseudomonadota</taxon>
        <taxon>Alphaproteobacteria</taxon>
        <taxon>Hyphomicrobiales</taxon>
        <taxon>Methylobacteriaceae</taxon>
        <taxon>Methylobacterium</taxon>
    </lineage>
</organism>
<keyword evidence="8 12" id="KW-1133">Transmembrane helix</keyword>
<keyword evidence="10 12" id="KW-0472">Membrane</keyword>
<dbReference type="Pfam" id="PF08521">
    <property type="entry name" value="2CSK_N"/>
    <property type="match status" value="1"/>
</dbReference>
<evidence type="ECO:0000313" key="15">
    <source>
        <dbReference type="EMBL" id="VUD72555.1"/>
    </source>
</evidence>
<dbReference type="InterPro" id="IPR004358">
    <property type="entry name" value="Sig_transdc_His_kin-like_C"/>
</dbReference>
<dbReference type="InterPro" id="IPR013727">
    <property type="entry name" value="2CSK_N"/>
</dbReference>
<proteinExistence type="predicted"/>
<evidence type="ECO:0000313" key="16">
    <source>
        <dbReference type="Proteomes" id="UP000410984"/>
    </source>
</evidence>
<dbReference type="OrthoDB" id="8673316at2"/>
<evidence type="ECO:0000256" key="2">
    <source>
        <dbReference type="ARBA" id="ARBA00004370"/>
    </source>
</evidence>
<dbReference type="CDD" id="cd00075">
    <property type="entry name" value="HATPase"/>
    <property type="match status" value="1"/>
</dbReference>
<accession>A0A509EGG4</accession>
<evidence type="ECO:0000256" key="9">
    <source>
        <dbReference type="ARBA" id="ARBA00023012"/>
    </source>
</evidence>
<feature type="transmembrane region" description="Helical" evidence="12">
    <location>
        <begin position="16"/>
        <end position="36"/>
    </location>
</feature>
<dbReference type="Pfam" id="PF02518">
    <property type="entry name" value="HATPase_c"/>
    <property type="match status" value="1"/>
</dbReference>
<keyword evidence="5 15" id="KW-0808">Transferase</keyword>
<dbReference type="PANTHER" id="PTHR45436">
    <property type="entry name" value="SENSOR HISTIDINE KINASE YKOH"/>
    <property type="match status" value="1"/>
</dbReference>
<dbReference type="GO" id="GO:0005886">
    <property type="term" value="C:plasma membrane"/>
    <property type="evidence" value="ECO:0007669"/>
    <property type="project" value="TreeGrafter"/>
</dbReference>
<dbReference type="GO" id="GO:0000155">
    <property type="term" value="F:phosphorelay sensor kinase activity"/>
    <property type="evidence" value="ECO:0007669"/>
    <property type="project" value="InterPro"/>
</dbReference>
<dbReference type="EMBL" id="CABFPH010000044">
    <property type="protein sequence ID" value="VUD72555.1"/>
    <property type="molecule type" value="Genomic_DNA"/>
</dbReference>
<feature type="domain" description="Histidine kinase" evidence="13">
    <location>
        <begin position="248"/>
        <end position="476"/>
    </location>
</feature>